<dbReference type="PIRSF" id="PIRSF000209">
    <property type="entry name" value="Bifunctional_P450_P450R"/>
    <property type="match status" value="1"/>
</dbReference>
<keyword evidence="13 15" id="KW-0503">Monooxygenase</keyword>
<accession>A0A9P9DD63</accession>
<dbReference type="OrthoDB" id="1470350at2759"/>
<dbReference type="GO" id="GO:0050660">
    <property type="term" value="F:flavin adenine dinucleotide binding"/>
    <property type="evidence" value="ECO:0007669"/>
    <property type="project" value="TreeGrafter"/>
</dbReference>
<dbReference type="GO" id="GO:0020037">
    <property type="term" value="F:heme binding"/>
    <property type="evidence" value="ECO:0007669"/>
    <property type="project" value="UniProtKB-UniRule"/>
</dbReference>
<dbReference type="PRINTS" id="PR00371">
    <property type="entry name" value="FPNCR"/>
</dbReference>
<dbReference type="Pfam" id="PF00667">
    <property type="entry name" value="FAD_binding_1"/>
    <property type="match status" value="1"/>
</dbReference>
<dbReference type="InterPro" id="IPR029039">
    <property type="entry name" value="Flavoprotein-like_sf"/>
</dbReference>
<dbReference type="InterPro" id="IPR001128">
    <property type="entry name" value="Cyt_P450"/>
</dbReference>
<reference evidence="20" key="1">
    <citation type="journal article" date="2021" name="Nat. Commun.">
        <title>Genetic determinants of endophytism in the Arabidopsis root mycobiome.</title>
        <authorList>
            <person name="Mesny F."/>
            <person name="Miyauchi S."/>
            <person name="Thiergart T."/>
            <person name="Pickel B."/>
            <person name="Atanasova L."/>
            <person name="Karlsson M."/>
            <person name="Huettel B."/>
            <person name="Barry K.W."/>
            <person name="Haridas S."/>
            <person name="Chen C."/>
            <person name="Bauer D."/>
            <person name="Andreopoulos W."/>
            <person name="Pangilinan J."/>
            <person name="LaButti K."/>
            <person name="Riley R."/>
            <person name="Lipzen A."/>
            <person name="Clum A."/>
            <person name="Drula E."/>
            <person name="Henrissat B."/>
            <person name="Kohler A."/>
            <person name="Grigoriev I.V."/>
            <person name="Martin F.M."/>
            <person name="Hacquard S."/>
        </authorList>
    </citation>
    <scope>NUCLEOTIDE SEQUENCE</scope>
    <source>
        <strain evidence="20">MPI-CAGE-CH-0243</strain>
    </source>
</reference>
<evidence type="ECO:0000256" key="8">
    <source>
        <dbReference type="ARBA" id="ARBA00022827"/>
    </source>
</evidence>
<keyword evidence="4 15" id="KW-0349">Heme</keyword>
<keyword evidence="3 15" id="KW-0813">Transport</keyword>
<dbReference type="Gene3D" id="3.40.50.80">
    <property type="entry name" value="Nucleotide-binding domain of ferredoxin-NADP reductase (FNR) module"/>
    <property type="match status" value="1"/>
</dbReference>
<feature type="domain" description="Flavodoxin-like" evidence="18">
    <location>
        <begin position="499"/>
        <end position="639"/>
    </location>
</feature>
<dbReference type="SUPFAM" id="SSF52343">
    <property type="entry name" value="Ferredoxin reductase-like, C-terminal NADP-linked domain"/>
    <property type="match status" value="1"/>
</dbReference>
<dbReference type="GO" id="GO:0005829">
    <property type="term" value="C:cytosol"/>
    <property type="evidence" value="ECO:0007669"/>
    <property type="project" value="TreeGrafter"/>
</dbReference>
<evidence type="ECO:0000256" key="3">
    <source>
        <dbReference type="ARBA" id="ARBA00022448"/>
    </source>
</evidence>
<name>A0A9P9DD63_9PLEO</name>
<dbReference type="GO" id="GO:0003958">
    <property type="term" value="F:NADPH-hemoprotein reductase activity"/>
    <property type="evidence" value="ECO:0007669"/>
    <property type="project" value="UniProtKB-UniRule"/>
</dbReference>
<dbReference type="Pfam" id="PF00258">
    <property type="entry name" value="Flavodoxin_1"/>
    <property type="match status" value="1"/>
</dbReference>
<keyword evidence="5 15" id="KW-0285">Flavoprotein</keyword>
<dbReference type="PRINTS" id="PR00369">
    <property type="entry name" value="FLAVODOXIN"/>
</dbReference>
<keyword evidence="10 15" id="KW-0249">Electron transport</keyword>
<dbReference type="GO" id="GO:0005506">
    <property type="term" value="F:iron ion binding"/>
    <property type="evidence" value="ECO:0007669"/>
    <property type="project" value="UniProtKB-UniRule"/>
</dbReference>
<feature type="binding site" description="axial binding residue" evidence="16">
    <location>
        <position position="408"/>
    </location>
    <ligand>
        <name>heme</name>
        <dbReference type="ChEBI" id="CHEBI:30413"/>
    </ligand>
    <ligandPart>
        <name>Fe</name>
        <dbReference type="ChEBI" id="CHEBI:18248"/>
    </ligandPart>
</feature>
<gene>
    <name evidence="20" type="ORF">B0J11DRAFT_538196</name>
</gene>
<evidence type="ECO:0000256" key="6">
    <source>
        <dbReference type="ARBA" id="ARBA00022643"/>
    </source>
</evidence>
<feature type="domain" description="FAD-binding FR-type" evidence="19">
    <location>
        <begin position="673"/>
        <end position="916"/>
    </location>
</feature>
<comment type="catalytic activity">
    <reaction evidence="14 15">
        <text>2 oxidized [cytochrome P450] + NADPH = 2 reduced [cytochrome P450] + NADP(+) + H(+)</text>
        <dbReference type="Rhea" id="RHEA:24040"/>
        <dbReference type="Rhea" id="RHEA-COMP:14627"/>
        <dbReference type="Rhea" id="RHEA-COMP:14628"/>
        <dbReference type="ChEBI" id="CHEBI:15378"/>
        <dbReference type="ChEBI" id="CHEBI:55376"/>
        <dbReference type="ChEBI" id="CHEBI:57783"/>
        <dbReference type="ChEBI" id="CHEBI:58349"/>
        <dbReference type="ChEBI" id="CHEBI:60344"/>
        <dbReference type="EC" id="1.6.2.4"/>
    </reaction>
</comment>
<evidence type="ECO:0000259" key="19">
    <source>
        <dbReference type="PROSITE" id="PS51384"/>
    </source>
</evidence>
<evidence type="ECO:0000256" key="1">
    <source>
        <dbReference type="ARBA" id="ARBA00001971"/>
    </source>
</evidence>
<dbReference type="InterPro" id="IPR003097">
    <property type="entry name" value="CysJ-like_FAD-binding"/>
</dbReference>
<dbReference type="GO" id="GO:0010181">
    <property type="term" value="F:FMN binding"/>
    <property type="evidence" value="ECO:0007669"/>
    <property type="project" value="UniProtKB-UniRule"/>
</dbReference>
<feature type="region of interest" description="Disordered" evidence="17">
    <location>
        <begin position="464"/>
        <end position="490"/>
    </location>
</feature>
<comment type="cofactor">
    <cofactor evidence="1 15 16">
        <name>heme</name>
        <dbReference type="ChEBI" id="CHEBI:30413"/>
    </cofactor>
</comment>
<dbReference type="Gene3D" id="2.40.30.10">
    <property type="entry name" value="Translation factors"/>
    <property type="match status" value="1"/>
</dbReference>
<evidence type="ECO:0000259" key="18">
    <source>
        <dbReference type="PROSITE" id="PS50902"/>
    </source>
</evidence>
<dbReference type="PANTHER" id="PTHR19384:SF127">
    <property type="entry name" value="BIFUNCTIONAL CYTOCHROME P450_NADPH--P450 REDUCTASE"/>
    <property type="match status" value="1"/>
</dbReference>
<dbReference type="PANTHER" id="PTHR19384">
    <property type="entry name" value="NITRIC OXIDE SYNTHASE-RELATED"/>
    <property type="match status" value="1"/>
</dbReference>
<dbReference type="FunFam" id="1.10.630.10:FF:000040">
    <property type="entry name" value="Bifunctional cytochrome P450/NADPH--P450 reductase"/>
    <property type="match status" value="1"/>
</dbReference>
<keyword evidence="8 15" id="KW-0274">FAD</keyword>
<evidence type="ECO:0000256" key="4">
    <source>
        <dbReference type="ARBA" id="ARBA00022617"/>
    </source>
</evidence>
<dbReference type="InterPro" id="IPR008254">
    <property type="entry name" value="Flavodoxin/NO_synth"/>
</dbReference>
<evidence type="ECO:0000256" key="7">
    <source>
        <dbReference type="ARBA" id="ARBA00022723"/>
    </source>
</evidence>
<keyword evidence="12 15" id="KW-0408">Iron</keyword>
<dbReference type="InterPro" id="IPR023173">
    <property type="entry name" value="NADPH_Cyt_P450_Rdtase_alpha"/>
</dbReference>
<dbReference type="InterPro" id="IPR039261">
    <property type="entry name" value="FNR_nucleotide-bd"/>
</dbReference>
<comment type="similarity">
    <text evidence="2 15">In the N-terminal section; belongs to the cytochrome P450 family.</text>
</comment>
<dbReference type="SUPFAM" id="SSF48264">
    <property type="entry name" value="Cytochrome P450"/>
    <property type="match status" value="1"/>
</dbReference>
<dbReference type="CDD" id="cd06206">
    <property type="entry name" value="bifunctional_CYPOR"/>
    <property type="match status" value="1"/>
</dbReference>
<evidence type="ECO:0000256" key="16">
    <source>
        <dbReference type="PIRSR" id="PIRSR000209-1"/>
    </source>
</evidence>
<dbReference type="EC" id="1.6.2.4" evidence="15"/>
<dbReference type="Proteomes" id="UP000700596">
    <property type="component" value="Unassembled WGS sequence"/>
</dbReference>
<dbReference type="InterPro" id="IPR017938">
    <property type="entry name" value="Riboflavin_synthase-like_b-brl"/>
</dbReference>
<keyword evidence="21" id="KW-1185">Reference proteome</keyword>
<dbReference type="AlphaFoldDB" id="A0A9P9DD63"/>
<dbReference type="InterPro" id="IPR017927">
    <property type="entry name" value="FAD-bd_FR_type"/>
</dbReference>
<dbReference type="InterPro" id="IPR001094">
    <property type="entry name" value="Flavdoxin-like"/>
</dbReference>
<proteinExistence type="inferred from homology"/>
<dbReference type="GO" id="GO:0070330">
    <property type="term" value="F:aromatase activity"/>
    <property type="evidence" value="ECO:0007669"/>
    <property type="project" value="UniProtKB-UniRule"/>
</dbReference>
<comment type="caution">
    <text evidence="20">The sequence shown here is derived from an EMBL/GenBank/DDBJ whole genome shotgun (WGS) entry which is preliminary data.</text>
</comment>
<dbReference type="EC" id="1.14.14.1" evidence="15"/>
<evidence type="ECO:0000256" key="15">
    <source>
        <dbReference type="PIRNR" id="PIRNR000209"/>
    </source>
</evidence>
<organism evidence="20 21">
    <name type="scientific">Dendryphion nanum</name>
    <dbReference type="NCBI Taxonomy" id="256645"/>
    <lineage>
        <taxon>Eukaryota</taxon>
        <taxon>Fungi</taxon>
        <taxon>Dikarya</taxon>
        <taxon>Ascomycota</taxon>
        <taxon>Pezizomycotina</taxon>
        <taxon>Dothideomycetes</taxon>
        <taxon>Pleosporomycetidae</taxon>
        <taxon>Pleosporales</taxon>
        <taxon>Torulaceae</taxon>
        <taxon>Dendryphion</taxon>
    </lineage>
</organism>
<evidence type="ECO:0000313" key="21">
    <source>
        <dbReference type="Proteomes" id="UP000700596"/>
    </source>
</evidence>
<keyword evidence="6 15" id="KW-0288">FMN</keyword>
<dbReference type="PROSITE" id="PS51384">
    <property type="entry name" value="FAD_FR"/>
    <property type="match status" value="1"/>
</dbReference>
<comment type="cofactor">
    <cofactor evidence="15">
        <name>FAD</name>
        <dbReference type="ChEBI" id="CHEBI:57692"/>
    </cofactor>
    <cofactor evidence="15">
        <name>FMN</name>
        <dbReference type="ChEBI" id="CHEBI:58210"/>
    </cofactor>
</comment>
<dbReference type="SUPFAM" id="SSF52218">
    <property type="entry name" value="Flavoproteins"/>
    <property type="match status" value="1"/>
</dbReference>
<evidence type="ECO:0000256" key="10">
    <source>
        <dbReference type="ARBA" id="ARBA00022982"/>
    </source>
</evidence>
<protein>
    <recommendedName>
        <fullName evidence="15">Bifunctional cytochrome P450/NADPH--P450 reductase</fullName>
    </recommendedName>
    <domain>
        <recommendedName>
            <fullName evidence="15">Cytochrome P450</fullName>
            <ecNumber evidence="15">1.14.14.1</ecNumber>
        </recommendedName>
    </domain>
    <domain>
        <recommendedName>
            <fullName evidence="15">NADPH--cytochrome P450 reductase</fullName>
            <ecNumber evidence="15">1.6.2.4</ecNumber>
        </recommendedName>
    </domain>
</protein>
<dbReference type="PROSITE" id="PS00086">
    <property type="entry name" value="CYTOCHROME_P450"/>
    <property type="match status" value="1"/>
</dbReference>
<keyword evidence="7 15" id="KW-0479">Metal-binding</keyword>
<dbReference type="SUPFAM" id="SSF63380">
    <property type="entry name" value="Riboflavin synthase domain-like"/>
    <property type="match status" value="1"/>
</dbReference>
<evidence type="ECO:0000256" key="17">
    <source>
        <dbReference type="SAM" id="MobiDB-lite"/>
    </source>
</evidence>
<evidence type="ECO:0000256" key="9">
    <source>
        <dbReference type="ARBA" id="ARBA00022857"/>
    </source>
</evidence>
<dbReference type="PROSITE" id="PS50902">
    <property type="entry name" value="FLAVODOXIN_LIKE"/>
    <property type="match status" value="1"/>
</dbReference>
<dbReference type="InterPro" id="IPR001433">
    <property type="entry name" value="OxRdtase_FAD/NAD-bd"/>
</dbReference>
<evidence type="ECO:0000313" key="20">
    <source>
        <dbReference type="EMBL" id="KAH7117051.1"/>
    </source>
</evidence>
<dbReference type="InterPro" id="IPR017972">
    <property type="entry name" value="Cyt_P450_CS"/>
</dbReference>
<dbReference type="Pfam" id="PF00175">
    <property type="entry name" value="NAD_binding_1"/>
    <property type="match status" value="1"/>
</dbReference>
<evidence type="ECO:0000256" key="11">
    <source>
        <dbReference type="ARBA" id="ARBA00023002"/>
    </source>
</evidence>
<comment type="catalytic activity">
    <reaction evidence="15">
        <text>an organic molecule + reduced [NADPH--hemoprotein reductase] + O2 = an alcohol + oxidized [NADPH--hemoprotein reductase] + H2O + H(+)</text>
        <dbReference type="Rhea" id="RHEA:17149"/>
        <dbReference type="Rhea" id="RHEA-COMP:11964"/>
        <dbReference type="Rhea" id="RHEA-COMP:11965"/>
        <dbReference type="ChEBI" id="CHEBI:15377"/>
        <dbReference type="ChEBI" id="CHEBI:15378"/>
        <dbReference type="ChEBI" id="CHEBI:15379"/>
        <dbReference type="ChEBI" id="CHEBI:30879"/>
        <dbReference type="ChEBI" id="CHEBI:57618"/>
        <dbReference type="ChEBI" id="CHEBI:58210"/>
        <dbReference type="ChEBI" id="CHEBI:142491"/>
        <dbReference type="EC" id="1.14.14.1"/>
    </reaction>
</comment>
<dbReference type="Gene3D" id="1.10.630.10">
    <property type="entry name" value="Cytochrome P450"/>
    <property type="match status" value="1"/>
</dbReference>
<dbReference type="InterPro" id="IPR023206">
    <property type="entry name" value="Bifunctional_P450_P450_red"/>
</dbReference>
<keyword evidence="11 15" id="KW-0560">Oxidoreductase</keyword>
<sequence length="1073" mass="119999">MAEQTEALPIPQPPTKLFLGNLRDIDPVNAPASMWRLADIYGPIFKLALPGRNVIVCSSYDIVSDIFDGSRFEKPINGGLKEVRALLGDGLFTAYPGEKNWGIAHRILMPTFGPMGILRMFDSMMDIISQMLLRWDRFGASNDILCSDDFTRLAFDVIGFCAFGYRFNNFYSEHSHPFVDQMSAVLIESGKRASRLSIENSLRVFSAAENLANVKAMHDLCDQIIADRVDNPQPDSIDLLNPMLNGVDPETGEKMSKENVRLNMCTFLVAGHETTSGTLGFLFYHLLKNPEKYMKVQKEVDEILGDGRLESKHLPKLVYIKYAIYEALRFMGPISLSSKHAIKHTRIRQKYEVDPSDQILLNLRGFHHDPAVWGDDADDFRPERFLNGGYERLPPNAFKAFGDGPRACIGRGFAEQEMIMAVALIMQNFNVEMADPSYELHVKVTLTLKPDDFKIKVRRRPGRDLSNLRGGATKVPAHSATRADSPHDQQMSDSVLQPITVLYGSQAGTCKTYAEELQTNAPRFGFKATVQTLDSATEHVPKDQPVVVICPSYEGKPADNAKHFVTWLENSTDKNLLDGVQYAVFSVGNSDWADTFHLVPKIIDQHFERTGAKRITNTGFVDVKYDILGPWEEWVDTFWQDLRKTSGTTSEVTSGALKAEITCPKFATHLGGANIGYGIVKVNKDLGGKEVGLPKKHMEVELPLGSGYQSGDYITILPLNDPEIVKRIVRRFNISPDDDITISGTQKAFLLPESPLSVFDLLMSRTELGTPASQKQIQALCNATPEKSRAKLENLAKDDVYKNEVLPKRFTVIDLLEDNPDCQLPFPAYLDMLKPLTPRQYSISSSPLAHVEFVTTPEGTSAQKLTASITYDVHEEAAWSGHGQFHGVASTYMSRQVPGDRIRCLTRSTNANFHLPLDPTTPIIMVAAGSGLAPMRGFIQERATIKKARNALLGPAILYFGCRDHTSDFLYRDELQQWEKEGIVSVRPCFSKEGPGAPKHVPHRMWEDREELATMFGEQNAKIFVCGSASKLAKSTAQVCRKIYMEKSGKSEKEADEWLEKVKEDRYVTDVFE</sequence>
<evidence type="ECO:0000256" key="12">
    <source>
        <dbReference type="ARBA" id="ARBA00023004"/>
    </source>
</evidence>
<dbReference type="Pfam" id="PF00067">
    <property type="entry name" value="p450"/>
    <property type="match status" value="1"/>
</dbReference>
<dbReference type="Gene3D" id="3.40.50.360">
    <property type="match status" value="1"/>
</dbReference>
<dbReference type="EMBL" id="JAGMWT010000014">
    <property type="protein sequence ID" value="KAH7117051.1"/>
    <property type="molecule type" value="Genomic_DNA"/>
</dbReference>
<evidence type="ECO:0000256" key="5">
    <source>
        <dbReference type="ARBA" id="ARBA00022630"/>
    </source>
</evidence>
<dbReference type="CDD" id="cd11068">
    <property type="entry name" value="CYP120A1"/>
    <property type="match status" value="1"/>
</dbReference>
<keyword evidence="9 15" id="KW-0521">NADP</keyword>
<dbReference type="InterPro" id="IPR001709">
    <property type="entry name" value="Flavoprot_Pyr_Nucl_cyt_Rdtase"/>
</dbReference>
<evidence type="ECO:0000256" key="13">
    <source>
        <dbReference type="ARBA" id="ARBA00023033"/>
    </source>
</evidence>
<dbReference type="InterPro" id="IPR036396">
    <property type="entry name" value="Cyt_P450_sf"/>
</dbReference>
<evidence type="ECO:0000256" key="14">
    <source>
        <dbReference type="ARBA" id="ARBA00049342"/>
    </source>
</evidence>
<dbReference type="Gene3D" id="1.20.990.10">
    <property type="entry name" value="NADPH-cytochrome p450 Reductase, Chain A, domain 3"/>
    <property type="match status" value="1"/>
</dbReference>
<evidence type="ECO:0000256" key="2">
    <source>
        <dbReference type="ARBA" id="ARBA00010018"/>
    </source>
</evidence>